<dbReference type="GO" id="GO:0009052">
    <property type="term" value="P:pentose-phosphate shunt, non-oxidative branch"/>
    <property type="evidence" value="ECO:0007669"/>
    <property type="project" value="TreeGrafter"/>
</dbReference>
<name>A0A2C5Y422_9HYPO</name>
<dbReference type="Proteomes" id="UP000226192">
    <property type="component" value="Unassembled WGS sequence"/>
</dbReference>
<protein>
    <recommendedName>
        <fullName evidence="4">Transaldolase</fullName>
    </recommendedName>
</protein>
<dbReference type="PANTHER" id="PTHR10683">
    <property type="entry name" value="TRANSALDOLASE"/>
    <property type="match status" value="1"/>
</dbReference>
<accession>A0A2C5Y422</accession>
<keyword evidence="1" id="KW-0704">Schiff base</keyword>
<gene>
    <name evidence="2" type="ORF">CDD81_8049</name>
</gene>
<dbReference type="OrthoDB" id="1711136at2759"/>
<dbReference type="Gene3D" id="3.20.20.70">
    <property type="entry name" value="Aldolase class I"/>
    <property type="match status" value="1"/>
</dbReference>
<comment type="caution">
    <text evidence="2">The sequence shown here is derived from an EMBL/GenBank/DDBJ whole genome shotgun (WGS) entry which is preliminary data.</text>
</comment>
<evidence type="ECO:0008006" key="4">
    <source>
        <dbReference type="Google" id="ProtNLM"/>
    </source>
</evidence>
<dbReference type="GO" id="GO:0004801">
    <property type="term" value="F:transaldolase activity"/>
    <property type="evidence" value="ECO:0007669"/>
    <property type="project" value="TreeGrafter"/>
</dbReference>
<dbReference type="AlphaFoldDB" id="A0A2C5Y422"/>
<keyword evidence="3" id="KW-1185">Reference proteome</keyword>
<dbReference type="InterPro" id="IPR013785">
    <property type="entry name" value="Aldolase_TIM"/>
</dbReference>
<dbReference type="GO" id="GO:0005975">
    <property type="term" value="P:carbohydrate metabolic process"/>
    <property type="evidence" value="ECO:0007669"/>
    <property type="project" value="InterPro"/>
</dbReference>
<dbReference type="SUPFAM" id="SSF51569">
    <property type="entry name" value="Aldolase"/>
    <property type="match status" value="1"/>
</dbReference>
<sequence length="391" mass="43908">MHPTIVSPLDVEHANTRELFPVLRQHSNIDCDILDSTCMSVPRRLALDAPCRADDGSTRLALFADCTADPLTVLAEIQRLGNEYIPLIREARVWAVQTGHNGDASVMDLAVEYLMVKLLVPMAFLVSGRLHVQTLPKYAYSVKQTLKSAERLVRLFKQLAPNIDSSRLCISVIASWHGLKVCEILRNDTTGLFYGIATRAVATYSTAQILSALYRKCTYIKFLIRPLGAIILPAGQKTRFKSFCKILSLYRHRINLIHLTHVYAYKNTTTRVTAGSVSSCWDATELAGIDHVGLTKDHLSRLVQSFDYPVLNWQAPSLPRGVRDGDQSLLEREQARIDPLRDEEDYASWLPRHLASKDGSDAIDFQRALTCFCRAQNDLEEIITTVQDDNP</sequence>
<dbReference type="PANTHER" id="PTHR10683:SF34">
    <property type="entry name" value="TRANSALDOLASE"/>
    <property type="match status" value="1"/>
</dbReference>
<dbReference type="InterPro" id="IPR001585">
    <property type="entry name" value="TAL/FSA"/>
</dbReference>
<proteinExistence type="predicted"/>
<organism evidence="2 3">
    <name type="scientific">Ophiocordyceps australis</name>
    <dbReference type="NCBI Taxonomy" id="1399860"/>
    <lineage>
        <taxon>Eukaryota</taxon>
        <taxon>Fungi</taxon>
        <taxon>Dikarya</taxon>
        <taxon>Ascomycota</taxon>
        <taxon>Pezizomycotina</taxon>
        <taxon>Sordariomycetes</taxon>
        <taxon>Hypocreomycetidae</taxon>
        <taxon>Hypocreales</taxon>
        <taxon>Ophiocordycipitaceae</taxon>
        <taxon>Ophiocordyceps</taxon>
    </lineage>
</organism>
<dbReference type="STRING" id="1399860.A0A2C5Y422"/>
<evidence type="ECO:0000313" key="3">
    <source>
        <dbReference type="Proteomes" id="UP000226192"/>
    </source>
</evidence>
<dbReference type="Pfam" id="PF00923">
    <property type="entry name" value="TAL_FSA"/>
    <property type="match status" value="1"/>
</dbReference>
<evidence type="ECO:0000256" key="1">
    <source>
        <dbReference type="ARBA" id="ARBA00023270"/>
    </source>
</evidence>
<reference evidence="2 3" key="1">
    <citation type="submission" date="2017-06" db="EMBL/GenBank/DDBJ databases">
        <title>Ant-infecting Ophiocordyceps genomes reveal a high diversity of potential behavioral manipulation genes and a possible major role for enterotoxins.</title>
        <authorList>
            <person name="De Bekker C."/>
            <person name="Evans H.C."/>
            <person name="Brachmann A."/>
            <person name="Hughes D.P."/>
        </authorList>
    </citation>
    <scope>NUCLEOTIDE SEQUENCE [LARGE SCALE GENOMIC DNA]</scope>
    <source>
        <strain evidence="2 3">Map64</strain>
    </source>
</reference>
<dbReference type="EMBL" id="NJET01000095">
    <property type="protein sequence ID" value="PHH61704.1"/>
    <property type="molecule type" value="Genomic_DNA"/>
</dbReference>
<evidence type="ECO:0000313" key="2">
    <source>
        <dbReference type="EMBL" id="PHH61704.1"/>
    </source>
</evidence>